<organism evidence="4">
    <name type="scientific">Psilocybe cubensis</name>
    <name type="common">Psychedelic mushroom</name>
    <name type="synonym">Stropharia cubensis</name>
    <dbReference type="NCBI Taxonomy" id="181762"/>
    <lineage>
        <taxon>Eukaryota</taxon>
        <taxon>Fungi</taxon>
        <taxon>Dikarya</taxon>
        <taxon>Basidiomycota</taxon>
        <taxon>Agaricomycotina</taxon>
        <taxon>Agaricomycetes</taxon>
        <taxon>Agaricomycetidae</taxon>
        <taxon>Agaricales</taxon>
        <taxon>Agaricineae</taxon>
        <taxon>Strophariaceae</taxon>
        <taxon>Psilocybe</taxon>
    </lineage>
</organism>
<sequence length="691" mass="79010">MAIHSRSSVCLAQGESGRRSSKNEPQMCEPKVREVWQMDDEFQFAPEKPDEDHWLLLLEPLLKKDKARCDTWKDEVQNLLIFAGLFSAVATAFIVESYRGLQRDPESDIVILLSQIVSQLGPHNSTVPVQHPPLPLLPTKFFPTLSSIRVNVFWFSSLILSLTTVLLGTVSLQWLREHQNYTDLSPRQQYAVFNMRNEGLKKWHVHRIFNAMPILLQSALVLFFTGMIDFLFAFGHVSVAIPVTFMIGTTLLFLIATTILPTVQELSLFFRFPAPGGVSRPPTQCPYKSPQSETIRIISRPLFGFLRRLHPSICFAWQRMRRLAPTSLWHQDMNNTADDTFPVYIDPSAKAWPTVDLNWLAIRDRYMRTSFCRPLKWYRLSEQAEVDNALPIWDILQGLTSKTHPDISPAYHAFSEICDIALSPDIRSGLAVDCPQLSFLHDIVAAKMKHAVRDVCLTDFYNDFYLSFPQSALLLKHQNLFNFLFAISPENERMSMHKAELQVAQIVMMLFDQISREKSPHMLVDMPCARNDALRGYMISFGRRLSLSQHGLALLSQDPGITQIFDDILVFINRKLVEEMSSFSTSDTAGIPTLLFYTSALYAEECRLIISHFPKSASSFDSLLRALFQYRALTIDKGSRDEELERQLSSPVIQGSAYHEVPFSKKWWSCLDDFRHIPFDIPDSESETSIA</sequence>
<feature type="transmembrane region" description="Helical" evidence="2">
    <location>
        <begin position="211"/>
        <end position="234"/>
    </location>
</feature>
<name>A0A8H8CFR6_PSICU</name>
<dbReference type="AlphaFoldDB" id="A0A8H8CFR6"/>
<feature type="compositionally biased region" description="Polar residues" evidence="1">
    <location>
        <begin position="1"/>
        <end position="10"/>
    </location>
</feature>
<feature type="transmembrane region" description="Helical" evidence="2">
    <location>
        <begin position="240"/>
        <end position="263"/>
    </location>
</feature>
<accession>A0A8H8CFR6</accession>
<keyword evidence="2" id="KW-1133">Transmembrane helix</keyword>
<dbReference type="InterPro" id="IPR045338">
    <property type="entry name" value="DUF6535"/>
</dbReference>
<dbReference type="Pfam" id="PF20153">
    <property type="entry name" value="DUF6535"/>
    <property type="match status" value="1"/>
</dbReference>
<feature type="transmembrane region" description="Helical" evidence="2">
    <location>
        <begin position="152"/>
        <end position="175"/>
    </location>
</feature>
<comment type="caution">
    <text evidence="4">The sequence shown here is derived from an EMBL/GenBank/DDBJ whole genome shotgun (WGS) entry which is preliminary data.</text>
</comment>
<evidence type="ECO:0000256" key="1">
    <source>
        <dbReference type="SAM" id="MobiDB-lite"/>
    </source>
</evidence>
<feature type="domain" description="DUF6535" evidence="3">
    <location>
        <begin position="54"/>
        <end position="232"/>
    </location>
</feature>
<evidence type="ECO:0000259" key="3">
    <source>
        <dbReference type="Pfam" id="PF20153"/>
    </source>
</evidence>
<dbReference type="EMBL" id="JAFIQS010000013">
    <property type="protein sequence ID" value="KAG5163923.1"/>
    <property type="molecule type" value="Genomic_DNA"/>
</dbReference>
<gene>
    <name evidence="4" type="ORF">JR316_011120</name>
</gene>
<evidence type="ECO:0000313" key="4">
    <source>
        <dbReference type="EMBL" id="KAG5163923.1"/>
    </source>
</evidence>
<keyword evidence="2" id="KW-0472">Membrane</keyword>
<evidence type="ECO:0000256" key="2">
    <source>
        <dbReference type="SAM" id="Phobius"/>
    </source>
</evidence>
<protein>
    <recommendedName>
        <fullName evidence="3">DUF6535 domain-containing protein</fullName>
    </recommendedName>
</protein>
<keyword evidence="2" id="KW-0812">Transmembrane</keyword>
<reference evidence="4" key="1">
    <citation type="submission" date="2021-02" db="EMBL/GenBank/DDBJ databases">
        <title>Psilocybe cubensis genome.</title>
        <authorList>
            <person name="Mckernan K.J."/>
            <person name="Crawford S."/>
            <person name="Trippe A."/>
            <person name="Kane L.T."/>
            <person name="Mclaughlin S."/>
        </authorList>
    </citation>
    <scope>NUCLEOTIDE SEQUENCE [LARGE SCALE GENOMIC DNA]</scope>
    <source>
        <strain evidence="4">MGC-MH-2018</strain>
    </source>
</reference>
<feature type="region of interest" description="Disordered" evidence="1">
    <location>
        <begin position="1"/>
        <end position="28"/>
    </location>
</feature>
<proteinExistence type="predicted"/>